<evidence type="ECO:0000313" key="2">
    <source>
        <dbReference type="Proteomes" id="UP001431199"/>
    </source>
</evidence>
<accession>A0ABT2LWA9</accession>
<dbReference type="EMBL" id="JAODBU010000002">
    <property type="protein sequence ID" value="MCT7397572.1"/>
    <property type="molecule type" value="Genomic_DNA"/>
</dbReference>
<evidence type="ECO:0000313" key="1">
    <source>
        <dbReference type="EMBL" id="MCT7397572.1"/>
    </source>
</evidence>
<gene>
    <name evidence="1" type="ORF">N5B56_00555</name>
</gene>
<proteinExistence type="predicted"/>
<dbReference type="Gene3D" id="3.90.79.10">
    <property type="entry name" value="Nucleoside Triphosphate Pyrophosphohydrolase"/>
    <property type="match status" value="1"/>
</dbReference>
<organism evidence="1 2">
    <name type="scientific">Eubacterium album</name>
    <dbReference type="NCBI Taxonomy" id="2978477"/>
    <lineage>
        <taxon>Bacteria</taxon>
        <taxon>Bacillati</taxon>
        <taxon>Bacillota</taxon>
        <taxon>Clostridia</taxon>
        <taxon>Eubacteriales</taxon>
        <taxon>Eubacteriaceae</taxon>
        <taxon>Eubacterium</taxon>
    </lineage>
</organism>
<comment type="caution">
    <text evidence="1">The sequence shown here is derived from an EMBL/GenBank/DDBJ whole genome shotgun (WGS) entry which is preliminary data.</text>
</comment>
<keyword evidence="2" id="KW-1185">Reference proteome</keyword>
<evidence type="ECO:0008006" key="3">
    <source>
        <dbReference type="Google" id="ProtNLM"/>
    </source>
</evidence>
<protein>
    <recommendedName>
        <fullName evidence="3">Nudix hydrolase domain-containing protein</fullName>
    </recommendedName>
</protein>
<dbReference type="RefSeq" id="WP_260978067.1">
    <property type="nucleotide sequence ID" value="NZ_JAODBU010000002.1"/>
</dbReference>
<name>A0ABT2LWA9_9FIRM</name>
<sequence length="251" mass="28918">MTNKNKEFITNKSNACNYEYMVEDKMVIEYLPILEQKDNKILTIGKIDRTKAHTNPPVLHATSIIVAVLPDGKIILTDKTEKQIKKGRNVKKNSHIYDTFGGHMTYESVPKDEFDTGLSIDTYIKCAYKELSEELLRLDKDGKRKKFIPKIERFKFVGLYGIENDHNKEISGVFAYFLEDYGPYASEDTLITNGEEENIIQPICVVDWEKLNAMYTKGKERNIFISDGIGRVLEKDNGEILKKCIYDNLKI</sequence>
<dbReference type="Proteomes" id="UP001431199">
    <property type="component" value="Unassembled WGS sequence"/>
</dbReference>
<reference evidence="1" key="1">
    <citation type="submission" date="2022-09" db="EMBL/GenBank/DDBJ databases">
        <title>Eubacterium sp. LFL-14 isolated from human feces.</title>
        <authorList>
            <person name="Liu F."/>
        </authorList>
    </citation>
    <scope>NUCLEOTIDE SEQUENCE</scope>
    <source>
        <strain evidence="1">LFL-14</strain>
    </source>
</reference>